<dbReference type="InterPro" id="IPR002575">
    <property type="entry name" value="Aminoglycoside_PTrfase"/>
</dbReference>
<dbReference type="Gene3D" id="3.90.1200.10">
    <property type="match status" value="1"/>
</dbReference>
<dbReference type="VEuPathDB" id="TriTrypDB:ECC02_000714"/>
<evidence type="ECO:0000313" key="3">
    <source>
        <dbReference type="Proteomes" id="UP000246121"/>
    </source>
</evidence>
<dbReference type="Gene3D" id="3.40.50.1000">
    <property type="entry name" value="HAD superfamily/HAD-like"/>
    <property type="match status" value="1"/>
</dbReference>
<feature type="domain" description="Aminoglycoside phosphotransferase" evidence="1">
    <location>
        <begin position="458"/>
        <end position="720"/>
    </location>
</feature>
<dbReference type="EMBL" id="PRFA01000060">
    <property type="protein sequence ID" value="PWU89375.1"/>
    <property type="molecule type" value="Genomic_DNA"/>
</dbReference>
<dbReference type="VEuPathDB" id="TriTrypDB:TcCLB.510603.160"/>
<dbReference type="Gene3D" id="3.30.200.20">
    <property type="entry name" value="Phosphorylase Kinase, domain 1"/>
    <property type="match status" value="1"/>
</dbReference>
<protein>
    <recommendedName>
        <fullName evidence="1">Aminoglycoside phosphotransferase domain-containing protein</fullName>
    </recommendedName>
</protein>
<dbReference type="InterPro" id="IPR036412">
    <property type="entry name" value="HAD-like_sf"/>
</dbReference>
<dbReference type="VEuPathDB" id="TriTrypDB:TcYC6_0066800"/>
<dbReference type="VEuPathDB" id="TriTrypDB:TcCLB.509109.30"/>
<dbReference type="VEuPathDB" id="TriTrypDB:TcG_08626"/>
<dbReference type="VEuPathDB" id="TriTrypDB:TcBrA4_0114430"/>
<proteinExistence type="predicted"/>
<name>A0A2V2UYS6_TRYCR</name>
<accession>A0A2V2UYS6</accession>
<dbReference type="InterPro" id="IPR023214">
    <property type="entry name" value="HAD_sf"/>
</dbReference>
<evidence type="ECO:0000259" key="1">
    <source>
        <dbReference type="Pfam" id="PF01636"/>
    </source>
</evidence>
<reference evidence="2 3" key="1">
    <citation type="journal article" date="2018" name="Microb. Genom.">
        <title>Expanding an expanded genome: long-read sequencing of Trypanosoma cruzi.</title>
        <authorList>
            <person name="Berna L."/>
            <person name="Rodriguez M."/>
            <person name="Chiribao M.L."/>
            <person name="Parodi-Talice A."/>
            <person name="Pita S."/>
            <person name="Rijo G."/>
            <person name="Alvarez-Valin F."/>
            <person name="Robello C."/>
        </authorList>
    </citation>
    <scope>NUCLEOTIDE SEQUENCE [LARGE SCALE GENOMIC DNA]</scope>
    <source>
        <strain evidence="2 3">Dm28c</strain>
    </source>
</reference>
<organism evidence="2 3">
    <name type="scientific">Trypanosoma cruzi</name>
    <dbReference type="NCBI Taxonomy" id="5693"/>
    <lineage>
        <taxon>Eukaryota</taxon>
        <taxon>Discoba</taxon>
        <taxon>Euglenozoa</taxon>
        <taxon>Kinetoplastea</taxon>
        <taxon>Metakinetoplastina</taxon>
        <taxon>Trypanosomatida</taxon>
        <taxon>Trypanosomatidae</taxon>
        <taxon>Trypanosoma</taxon>
        <taxon>Schizotrypanum</taxon>
    </lineage>
</organism>
<dbReference type="PANTHER" id="PTHR47829">
    <property type="entry name" value="HYDROLASE, PUTATIVE (AFU_ORTHOLOGUE AFUA_1G12880)-RELATED"/>
    <property type="match status" value="1"/>
</dbReference>
<dbReference type="AlphaFoldDB" id="A0A2V2UYS6"/>
<dbReference type="VEuPathDB" id="TriTrypDB:Tc_MARK_8791"/>
<sequence>MPAEVIFMFDVAGVLTTSPYPATRRLAETLMRCVFERARAHFMSLVGDESPALLAQNYSNLFSLIHSFTEKVRGIRCAFERLELGEINRNEFVPLYHAEMDFMLTALVKNNKEELEFMHIAHPSRVASIKERYPLLAVPVVQELLRELMDPEAYLCTMEKVTPRRNVLNLLHYLRMKSQQEIRLVVVTNTWEVEGQYARMSKALSNNMSETKWSNFPTACPIDYGDAGGRSSFVINSLFDSFVQSYTFHKRKPFPDIFHHAIEEAKKTRVTSQDSLMYGVKPHIFLFDDVLENCETARNLSDSPFDKVYYIENGAYDVYEDVLSALNTVGAADPFWADVATGVKKEISPFFKPPIDANGKPTSWINEEMHDYNSNLLILPPPPCEACEPRGFFGPKKFLDEDDKDAILFYCAQNLPHLFPIEIPSRHSQNLQLARKPGFATSSGPIVFEPMRGIGFFKTYRITLRTGSYVLRLQPHGPVPHGTLDIRTEYEMMRYLAQNSTVPIAKCLLYCESYAACGYRFSLRRFVEGEVIADMRKLIQPRIQRPYSVRRRHIHVELDPYLFFKKAVETLSQIHDVPPPRFLSRTRMERNPNGTAVISVGNAVHPLLEMINNLIARYKAVVNTAKLPDGSYLFQFKTLERLSQALIERFDATRLGVQSIPFPEQLVMIHGDYKLRDLLFSYRSFEGRHKYPANIIGVMNFTSVSTGDPLVDVASLALVALLPRPFGIYDMPMEMQVLFPTPQWILERYCDSRGYMRTMTGKKREAIFKVYLSTACLRYAVKTLSDLAEVFEVFNTLPLEEARKLSLVEHALQQGLALMGKFPSRL</sequence>
<dbReference type="VEuPathDB" id="TriTrypDB:TCDM_08893"/>
<comment type="caution">
    <text evidence="2">The sequence shown here is derived from an EMBL/GenBank/DDBJ whole genome shotgun (WGS) entry which is preliminary data.</text>
</comment>
<gene>
    <name evidence="2" type="ORF">C4B63_60g149</name>
</gene>
<dbReference type="PANTHER" id="PTHR47829:SF1">
    <property type="entry name" value="HAD FAMILY PHOSPHATASE"/>
    <property type="match status" value="1"/>
</dbReference>
<dbReference type="SUPFAM" id="SSF56784">
    <property type="entry name" value="HAD-like"/>
    <property type="match status" value="1"/>
</dbReference>
<evidence type="ECO:0000313" key="2">
    <source>
        <dbReference type="EMBL" id="PWU89375.1"/>
    </source>
</evidence>
<dbReference type="SUPFAM" id="SSF56112">
    <property type="entry name" value="Protein kinase-like (PK-like)"/>
    <property type="match status" value="1"/>
</dbReference>
<dbReference type="VEuPathDB" id="TriTrypDB:C4B63_60g149"/>
<dbReference type="InterPro" id="IPR011009">
    <property type="entry name" value="Kinase-like_dom_sf"/>
</dbReference>
<dbReference type="VEuPathDB" id="TriTrypDB:TcCL_NonESM11759"/>
<dbReference type="VEuPathDB" id="TriTrypDB:C3747_6g675"/>
<dbReference type="Pfam" id="PF01636">
    <property type="entry name" value="APH"/>
    <property type="match status" value="1"/>
</dbReference>
<dbReference type="Proteomes" id="UP000246121">
    <property type="component" value="Unassembled WGS sequence"/>
</dbReference>
<dbReference type="InterPro" id="IPR052898">
    <property type="entry name" value="ACAD10-like"/>
</dbReference>
<dbReference type="VEuPathDB" id="TriTrypDB:BCY84_10525"/>
<dbReference type="VEuPathDB" id="TriTrypDB:TCSYLVIO_001213"/>